<dbReference type="Proteomes" id="UP000095255">
    <property type="component" value="Unassembled WGS sequence"/>
</dbReference>
<dbReference type="EMBL" id="MJAT01000005">
    <property type="protein sequence ID" value="OEH86282.1"/>
    <property type="molecule type" value="Genomic_DNA"/>
</dbReference>
<organism evidence="6 7">
    <name type="scientific">Desulfuribacillus stibiiarsenatis</name>
    <dbReference type="NCBI Taxonomy" id="1390249"/>
    <lineage>
        <taxon>Bacteria</taxon>
        <taxon>Bacillati</taxon>
        <taxon>Bacillota</taxon>
        <taxon>Desulfuribacillia</taxon>
        <taxon>Desulfuribacillales</taxon>
        <taxon>Desulfuribacillaceae</taxon>
        <taxon>Desulfuribacillus</taxon>
    </lineage>
</organism>
<comment type="subcellular location">
    <subcellularLocation>
        <location evidence="1">Cell membrane</location>
        <topology evidence="1">Peripheral membrane protein</topology>
    </subcellularLocation>
</comment>
<dbReference type="InterPro" id="IPR015856">
    <property type="entry name" value="ABC_transpr_CbiO/EcfA_su"/>
</dbReference>
<dbReference type="Gene3D" id="3.40.50.300">
    <property type="entry name" value="P-loop containing nucleotide triphosphate hydrolases"/>
    <property type="match status" value="1"/>
</dbReference>
<dbReference type="InterPro" id="IPR017871">
    <property type="entry name" value="ABC_transporter-like_CS"/>
</dbReference>
<comment type="caution">
    <text evidence="6">The sequence shown here is derived from an EMBL/GenBank/DDBJ whole genome shotgun (WGS) entry which is preliminary data.</text>
</comment>
<dbReference type="Pfam" id="PF00005">
    <property type="entry name" value="ABC_tran"/>
    <property type="match status" value="1"/>
</dbReference>
<dbReference type="OrthoDB" id="9785080at2"/>
<dbReference type="GO" id="GO:0022857">
    <property type="term" value="F:transmembrane transporter activity"/>
    <property type="evidence" value="ECO:0007669"/>
    <property type="project" value="UniProtKB-ARBA"/>
</dbReference>
<gene>
    <name evidence="6" type="ORF">BHU72_13730</name>
</gene>
<name>A0A1E5L7Z9_9FIRM</name>
<dbReference type="PROSITE" id="PS00211">
    <property type="entry name" value="ABC_TRANSPORTER_1"/>
    <property type="match status" value="1"/>
</dbReference>
<evidence type="ECO:0000313" key="7">
    <source>
        <dbReference type="Proteomes" id="UP000095255"/>
    </source>
</evidence>
<dbReference type="PANTHER" id="PTHR43423:SF1">
    <property type="entry name" value="ABC TRANSPORTER I FAMILY MEMBER 17"/>
    <property type="match status" value="1"/>
</dbReference>
<keyword evidence="3" id="KW-0547">Nucleotide-binding</keyword>
<evidence type="ECO:0000256" key="4">
    <source>
        <dbReference type="ARBA" id="ARBA00022840"/>
    </source>
</evidence>
<protein>
    <submittedName>
        <fullName evidence="6">ABC transporter ATP-binding protein</fullName>
    </submittedName>
</protein>
<dbReference type="PANTHER" id="PTHR43423">
    <property type="entry name" value="ABC TRANSPORTER I FAMILY MEMBER 17"/>
    <property type="match status" value="1"/>
</dbReference>
<proteinExistence type="predicted"/>
<dbReference type="InterPro" id="IPR003593">
    <property type="entry name" value="AAA+_ATPase"/>
</dbReference>
<evidence type="ECO:0000256" key="1">
    <source>
        <dbReference type="ARBA" id="ARBA00004202"/>
    </source>
</evidence>
<evidence type="ECO:0000256" key="2">
    <source>
        <dbReference type="ARBA" id="ARBA00022448"/>
    </source>
</evidence>
<dbReference type="GO" id="GO:0016887">
    <property type="term" value="F:ATP hydrolysis activity"/>
    <property type="evidence" value="ECO:0007669"/>
    <property type="project" value="InterPro"/>
</dbReference>
<sequence length="205" mass="23144">MFSLHQVTYKNILSIEHMEIPDKKLTCIIGESGSGKSTLLKLLNQMISPDSGEILYNGKSIDVLDSIVLRRDVVMLSQTPIMYPASVKENLLIGLDFSEQEHPSEQALNDVLRDFHLNKRLEDSCERLSGGERQRIALARITLMQPKVYLLDEPPASLDEDTADWIIQYLKDLTRQQGATVVMVTHSQNIAQQYADHLVVLKKIG</sequence>
<feature type="domain" description="ABC transporter" evidence="5">
    <location>
        <begin position="2"/>
        <end position="204"/>
    </location>
</feature>
<evidence type="ECO:0000259" key="5">
    <source>
        <dbReference type="PROSITE" id="PS50893"/>
    </source>
</evidence>
<dbReference type="STRING" id="1390249.BHU72_13730"/>
<dbReference type="GO" id="GO:0005886">
    <property type="term" value="C:plasma membrane"/>
    <property type="evidence" value="ECO:0007669"/>
    <property type="project" value="UniProtKB-SubCell"/>
</dbReference>
<dbReference type="PROSITE" id="PS50893">
    <property type="entry name" value="ABC_TRANSPORTER_2"/>
    <property type="match status" value="1"/>
</dbReference>
<dbReference type="CDD" id="cd03225">
    <property type="entry name" value="ABC_cobalt_CbiO_domain1"/>
    <property type="match status" value="1"/>
</dbReference>
<dbReference type="SMART" id="SM00382">
    <property type="entry name" value="AAA"/>
    <property type="match status" value="1"/>
</dbReference>
<keyword evidence="4 6" id="KW-0067">ATP-binding</keyword>
<dbReference type="AlphaFoldDB" id="A0A1E5L7Z9"/>
<accession>A0A1E5L7Z9</accession>
<reference evidence="6 7" key="1">
    <citation type="submission" date="2016-09" db="EMBL/GenBank/DDBJ databases">
        <title>Desulfuribacillus arsenicus sp. nov., an obligately anaerobic, dissimilatory arsenic- and antimonate-reducing bacterium isolated from anoxic sediments.</title>
        <authorList>
            <person name="Abin C.A."/>
            <person name="Hollibaugh J.T."/>
        </authorList>
    </citation>
    <scope>NUCLEOTIDE SEQUENCE [LARGE SCALE GENOMIC DNA]</scope>
    <source>
        <strain evidence="6 7">MLFW-2</strain>
    </source>
</reference>
<keyword evidence="7" id="KW-1185">Reference proteome</keyword>
<dbReference type="InterPro" id="IPR003439">
    <property type="entry name" value="ABC_transporter-like_ATP-bd"/>
</dbReference>
<dbReference type="SUPFAM" id="SSF52540">
    <property type="entry name" value="P-loop containing nucleoside triphosphate hydrolases"/>
    <property type="match status" value="1"/>
</dbReference>
<evidence type="ECO:0000313" key="6">
    <source>
        <dbReference type="EMBL" id="OEH86282.1"/>
    </source>
</evidence>
<keyword evidence="2" id="KW-0813">Transport</keyword>
<dbReference type="RefSeq" id="WP_069701261.1">
    <property type="nucleotide sequence ID" value="NZ_MJAT01000005.1"/>
</dbReference>
<evidence type="ECO:0000256" key="3">
    <source>
        <dbReference type="ARBA" id="ARBA00022741"/>
    </source>
</evidence>
<dbReference type="InterPro" id="IPR027417">
    <property type="entry name" value="P-loop_NTPase"/>
</dbReference>
<dbReference type="GO" id="GO:0005524">
    <property type="term" value="F:ATP binding"/>
    <property type="evidence" value="ECO:0007669"/>
    <property type="project" value="UniProtKB-KW"/>
</dbReference>